<evidence type="ECO:0000313" key="3">
    <source>
        <dbReference type="Proteomes" id="UP000019678"/>
    </source>
</evidence>
<dbReference type="CDD" id="cd01012">
    <property type="entry name" value="YcaC_related"/>
    <property type="match status" value="1"/>
</dbReference>
<dbReference type="AlphaFoldDB" id="A0A017TEX3"/>
<proteinExistence type="predicted"/>
<dbReference type="Proteomes" id="UP000019678">
    <property type="component" value="Unassembled WGS sequence"/>
</dbReference>
<reference evidence="2 3" key="1">
    <citation type="submission" date="2013-05" db="EMBL/GenBank/DDBJ databases">
        <title>Genome assembly of Chondromyces apiculatus DSM 436.</title>
        <authorList>
            <person name="Sharma G."/>
            <person name="Khatri I."/>
            <person name="Kaur C."/>
            <person name="Mayilraj S."/>
            <person name="Subramanian S."/>
        </authorList>
    </citation>
    <scope>NUCLEOTIDE SEQUENCE [LARGE SCALE GENOMIC DNA]</scope>
    <source>
        <strain evidence="2 3">DSM 436</strain>
    </source>
</reference>
<dbReference type="Pfam" id="PF00857">
    <property type="entry name" value="Isochorismatase"/>
    <property type="match status" value="1"/>
</dbReference>
<gene>
    <name evidence="2" type="ORF">CAP_0128</name>
</gene>
<evidence type="ECO:0000313" key="2">
    <source>
        <dbReference type="EMBL" id="EYF07375.1"/>
    </source>
</evidence>
<dbReference type="eggNOG" id="COG1335">
    <property type="taxonomic scope" value="Bacteria"/>
</dbReference>
<dbReference type="InterPro" id="IPR053152">
    <property type="entry name" value="Hydrolase_YcaC-like"/>
</dbReference>
<comment type="caution">
    <text evidence="2">The sequence shown here is derived from an EMBL/GenBank/DDBJ whole genome shotgun (WGS) entry which is preliminary data.</text>
</comment>
<feature type="domain" description="Isochorismatase-like" evidence="1">
    <location>
        <begin position="61"/>
        <end position="210"/>
    </location>
</feature>
<organism evidence="2 3">
    <name type="scientific">Chondromyces apiculatus DSM 436</name>
    <dbReference type="NCBI Taxonomy" id="1192034"/>
    <lineage>
        <taxon>Bacteria</taxon>
        <taxon>Pseudomonadati</taxon>
        <taxon>Myxococcota</taxon>
        <taxon>Polyangia</taxon>
        <taxon>Polyangiales</taxon>
        <taxon>Polyangiaceae</taxon>
        <taxon>Chondromyces</taxon>
    </lineage>
</organism>
<dbReference type="InterPro" id="IPR000868">
    <property type="entry name" value="Isochorismatase-like_dom"/>
</dbReference>
<dbReference type="STRING" id="1192034.CAP_0128"/>
<dbReference type="EMBL" id="ASRX01000010">
    <property type="protein sequence ID" value="EYF07375.1"/>
    <property type="molecule type" value="Genomic_DNA"/>
</dbReference>
<dbReference type="SUPFAM" id="SSF52499">
    <property type="entry name" value="Isochorismatase-like hydrolases"/>
    <property type="match status" value="1"/>
</dbReference>
<dbReference type="Gene3D" id="3.40.50.850">
    <property type="entry name" value="Isochorismatase-like"/>
    <property type="match status" value="1"/>
</dbReference>
<protein>
    <submittedName>
        <fullName evidence="2">Isochorismatase family protein</fullName>
    </submittedName>
</protein>
<sequence>MDVISSMPVPETRITDHTPSYVVTTRPRWPPRHDAFSYEESIPMSKSSSVHSLLTPDAFTLVLVDFQPQMAFAVKNIDGQTLINNAVGVAKAAKIFNIPTILTTVAEKSFSGPTFRQLKAVLPDAKDFDRTSMNCWEDKAVRAEIERIGRKKIVLAGLWTTACINFPTIQLLEEGYEVYVIADACGDVSQVAHDMSIARMVQAGAVPMTWLQFVLELQRDWARQETYEAVNQLAMEHAGAYGVGIQYARAVLGAHASEGGH</sequence>
<dbReference type="InterPro" id="IPR036380">
    <property type="entry name" value="Isochorismatase-like_sf"/>
</dbReference>
<dbReference type="PANTHER" id="PTHR43559:SF1">
    <property type="entry name" value="HYDROLASE"/>
    <property type="match status" value="1"/>
</dbReference>
<accession>A0A017TEX3</accession>
<keyword evidence="3" id="KW-1185">Reference proteome</keyword>
<name>A0A017TEX3_9BACT</name>
<evidence type="ECO:0000259" key="1">
    <source>
        <dbReference type="Pfam" id="PF00857"/>
    </source>
</evidence>
<dbReference type="PANTHER" id="PTHR43559">
    <property type="entry name" value="HYDROLASE YCAC-RELATED"/>
    <property type="match status" value="1"/>
</dbReference>